<dbReference type="GO" id="GO:0003676">
    <property type="term" value="F:nucleic acid binding"/>
    <property type="evidence" value="ECO:0007669"/>
    <property type="project" value="InterPro"/>
</dbReference>
<sequence length="340" mass="38655">MYHFEILHLLVKSNCVADGLSCLPLSHGSVEEFDDGECDVAFTHNDVMFLQNGNVDGGISECVWMREMQKDEVLLKVKEFILRKWPSERNLRGKCSTYWKVKEELSVSYDIILRGDTIVPPYGMRDTIVRLGHEGHGGMASTRRKIKDISWCLGLDGMVDHWVRECSKCVLSDKSVKPLVVPLQMVDLPDGLWRKVAIDFMGPFVNLPAKEAYAIVLVDFLSKWPEARTVDNITSDTVIEFLMDVFAREGGKCVVHRSNVEWDRHSIYHTRCRVSVRRRLSVLERVSLGHDLVTQGLPYEVTTGLPACLTERCGGPWGFLTPPGLLLPVSRFRHLEEIQQ</sequence>
<keyword evidence="4" id="KW-1185">Reference proteome</keyword>
<comment type="caution">
    <text evidence="3">The sequence shown here is derived from an EMBL/GenBank/DDBJ whole genome shotgun (WGS) entry which is preliminary data.</text>
</comment>
<dbReference type="AlphaFoldDB" id="A0AAV7UQV1"/>
<evidence type="ECO:0000256" key="1">
    <source>
        <dbReference type="ARBA" id="ARBA00039658"/>
    </source>
</evidence>
<dbReference type="InterPro" id="IPR012337">
    <property type="entry name" value="RNaseH-like_sf"/>
</dbReference>
<dbReference type="Pfam" id="PF17921">
    <property type="entry name" value="Integrase_H2C2"/>
    <property type="match status" value="1"/>
</dbReference>
<gene>
    <name evidence="3" type="ORF">NDU88_007067</name>
</gene>
<dbReference type="Gene3D" id="1.10.340.70">
    <property type="match status" value="1"/>
</dbReference>
<dbReference type="Gene3D" id="3.30.420.10">
    <property type="entry name" value="Ribonuclease H-like superfamily/Ribonuclease H"/>
    <property type="match status" value="1"/>
</dbReference>
<evidence type="ECO:0000313" key="3">
    <source>
        <dbReference type="EMBL" id="KAJ1190329.1"/>
    </source>
</evidence>
<name>A0AAV7UQV1_PLEWA</name>
<dbReference type="InterPro" id="IPR041588">
    <property type="entry name" value="Integrase_H2C2"/>
</dbReference>
<organism evidence="3 4">
    <name type="scientific">Pleurodeles waltl</name>
    <name type="common">Iberian ribbed newt</name>
    <dbReference type="NCBI Taxonomy" id="8319"/>
    <lineage>
        <taxon>Eukaryota</taxon>
        <taxon>Metazoa</taxon>
        <taxon>Chordata</taxon>
        <taxon>Craniata</taxon>
        <taxon>Vertebrata</taxon>
        <taxon>Euteleostomi</taxon>
        <taxon>Amphibia</taxon>
        <taxon>Batrachia</taxon>
        <taxon>Caudata</taxon>
        <taxon>Salamandroidea</taxon>
        <taxon>Salamandridae</taxon>
        <taxon>Pleurodelinae</taxon>
        <taxon>Pleurodeles</taxon>
    </lineage>
</organism>
<evidence type="ECO:0000259" key="2">
    <source>
        <dbReference type="Pfam" id="PF17921"/>
    </source>
</evidence>
<dbReference type="InterPro" id="IPR050951">
    <property type="entry name" value="Retrovirus_Pol_polyprotein"/>
</dbReference>
<dbReference type="Proteomes" id="UP001066276">
    <property type="component" value="Chromosome 3_1"/>
</dbReference>
<evidence type="ECO:0000313" key="4">
    <source>
        <dbReference type="Proteomes" id="UP001066276"/>
    </source>
</evidence>
<reference evidence="3" key="1">
    <citation type="journal article" date="2022" name="bioRxiv">
        <title>Sequencing and chromosome-scale assembly of the giantPleurodeles waltlgenome.</title>
        <authorList>
            <person name="Brown T."/>
            <person name="Elewa A."/>
            <person name="Iarovenko S."/>
            <person name="Subramanian E."/>
            <person name="Araus A.J."/>
            <person name="Petzold A."/>
            <person name="Susuki M."/>
            <person name="Suzuki K.-i.T."/>
            <person name="Hayashi T."/>
            <person name="Toyoda A."/>
            <person name="Oliveira C."/>
            <person name="Osipova E."/>
            <person name="Leigh N.D."/>
            <person name="Simon A."/>
            <person name="Yun M.H."/>
        </authorList>
    </citation>
    <scope>NUCLEOTIDE SEQUENCE</scope>
    <source>
        <strain evidence="3">20211129_DDA</strain>
        <tissue evidence="3">Liver</tissue>
    </source>
</reference>
<protein>
    <recommendedName>
        <fullName evidence="1">Gypsy retrotransposon integrase-like protein 1</fullName>
    </recommendedName>
</protein>
<proteinExistence type="predicted"/>
<feature type="domain" description="Integrase zinc-binding" evidence="2">
    <location>
        <begin position="121"/>
        <end position="172"/>
    </location>
</feature>
<dbReference type="PANTHER" id="PTHR37984">
    <property type="entry name" value="PROTEIN CBG26694"/>
    <property type="match status" value="1"/>
</dbReference>
<dbReference type="SUPFAM" id="SSF53098">
    <property type="entry name" value="Ribonuclease H-like"/>
    <property type="match status" value="1"/>
</dbReference>
<accession>A0AAV7UQV1</accession>
<dbReference type="InterPro" id="IPR036397">
    <property type="entry name" value="RNaseH_sf"/>
</dbReference>
<dbReference type="EMBL" id="JANPWB010000005">
    <property type="protein sequence ID" value="KAJ1190329.1"/>
    <property type="molecule type" value="Genomic_DNA"/>
</dbReference>
<dbReference type="PANTHER" id="PTHR37984:SF15">
    <property type="entry name" value="INTEGRASE CATALYTIC DOMAIN-CONTAINING PROTEIN"/>
    <property type="match status" value="1"/>
</dbReference>